<proteinExistence type="inferred from homology"/>
<evidence type="ECO:0000256" key="2">
    <source>
        <dbReference type="SAM" id="SignalP"/>
    </source>
</evidence>
<dbReference type="EMBL" id="CAMAPF010000113">
    <property type="protein sequence ID" value="CAH9101765.1"/>
    <property type="molecule type" value="Genomic_DNA"/>
</dbReference>
<comment type="caution">
    <text evidence="3">The sequence shown here is derived from an EMBL/GenBank/DDBJ whole genome shotgun (WGS) entry which is preliminary data.</text>
</comment>
<dbReference type="PANTHER" id="PTHR33107">
    <property type="entry name" value="KUNITZ TRYPSIN INHIBITOR 2"/>
    <property type="match status" value="1"/>
</dbReference>
<protein>
    <submittedName>
        <fullName evidence="3">Uncharacterized protein</fullName>
    </submittedName>
</protein>
<sequence>MKSSLPLLSFFLISSFFHGEAAVRTVLDVDGNGVQSGVKYYVVPVNHTQGGGLDLLRRPPSTPCYENVVAVRHPKRLANAASFFPAVAPKNGVVQNGTDLNVEIFPSGANARNCSKSSSVWRIPGDPENIDTDIYVVSGGVKGNPSPATAVNWFMIVKSVNGYKFMFCPFSLCDCNPVCQDVGIFVDKAGNRLLKVQSSLPPLEVNFVKA</sequence>
<organism evidence="3 4">
    <name type="scientific">Cuscuta epithymum</name>
    <dbReference type="NCBI Taxonomy" id="186058"/>
    <lineage>
        <taxon>Eukaryota</taxon>
        <taxon>Viridiplantae</taxon>
        <taxon>Streptophyta</taxon>
        <taxon>Embryophyta</taxon>
        <taxon>Tracheophyta</taxon>
        <taxon>Spermatophyta</taxon>
        <taxon>Magnoliopsida</taxon>
        <taxon>eudicotyledons</taxon>
        <taxon>Gunneridae</taxon>
        <taxon>Pentapetalae</taxon>
        <taxon>asterids</taxon>
        <taxon>lamiids</taxon>
        <taxon>Solanales</taxon>
        <taxon>Convolvulaceae</taxon>
        <taxon>Cuscuteae</taxon>
        <taxon>Cuscuta</taxon>
        <taxon>Cuscuta subgen. Cuscuta</taxon>
    </lineage>
</organism>
<gene>
    <name evidence="3" type="ORF">CEPIT_LOCUS15717</name>
</gene>
<dbReference type="PANTHER" id="PTHR33107:SF5">
    <property type="entry name" value="KUNITZ TRYPSIN INHIBITOR 5"/>
    <property type="match status" value="1"/>
</dbReference>
<dbReference type="SMART" id="SM00452">
    <property type="entry name" value="STI"/>
    <property type="match status" value="1"/>
</dbReference>
<name>A0AAV0DHU7_9ASTE</name>
<dbReference type="Pfam" id="PF00197">
    <property type="entry name" value="Kunitz_legume"/>
    <property type="match status" value="1"/>
</dbReference>
<accession>A0AAV0DHU7</accession>
<reference evidence="3" key="1">
    <citation type="submission" date="2022-07" db="EMBL/GenBank/DDBJ databases">
        <authorList>
            <person name="Macas J."/>
            <person name="Novak P."/>
            <person name="Neumann P."/>
        </authorList>
    </citation>
    <scope>NUCLEOTIDE SEQUENCE</scope>
</reference>
<feature type="chain" id="PRO_5043863527" evidence="2">
    <location>
        <begin position="23"/>
        <end position="210"/>
    </location>
</feature>
<keyword evidence="2" id="KW-0732">Signal</keyword>
<evidence type="ECO:0000313" key="3">
    <source>
        <dbReference type="EMBL" id="CAH9101765.1"/>
    </source>
</evidence>
<dbReference type="GO" id="GO:0004866">
    <property type="term" value="F:endopeptidase inhibitor activity"/>
    <property type="evidence" value="ECO:0007669"/>
    <property type="project" value="InterPro"/>
</dbReference>
<dbReference type="Gene3D" id="2.80.10.50">
    <property type="match status" value="1"/>
</dbReference>
<keyword evidence="4" id="KW-1185">Reference proteome</keyword>
<dbReference type="InterPro" id="IPR002160">
    <property type="entry name" value="Prot_inh_Kunz-lg"/>
</dbReference>
<evidence type="ECO:0000256" key="1">
    <source>
        <dbReference type="ARBA" id="ARBA00005440"/>
    </source>
</evidence>
<dbReference type="AlphaFoldDB" id="A0AAV0DHU7"/>
<evidence type="ECO:0000313" key="4">
    <source>
        <dbReference type="Proteomes" id="UP001152523"/>
    </source>
</evidence>
<dbReference type="SUPFAM" id="SSF50386">
    <property type="entry name" value="STI-like"/>
    <property type="match status" value="1"/>
</dbReference>
<dbReference type="PROSITE" id="PS00283">
    <property type="entry name" value="SOYBEAN_KUNITZ"/>
    <property type="match status" value="1"/>
</dbReference>
<feature type="signal peptide" evidence="2">
    <location>
        <begin position="1"/>
        <end position="22"/>
    </location>
</feature>
<comment type="similarity">
    <text evidence="1">Belongs to the protease inhibitor I3 (leguminous Kunitz-type inhibitor) family.</text>
</comment>
<dbReference type="Proteomes" id="UP001152523">
    <property type="component" value="Unassembled WGS sequence"/>
</dbReference>
<dbReference type="InterPro" id="IPR011065">
    <property type="entry name" value="Kunitz_inhibitor_STI-like_sf"/>
</dbReference>